<feature type="compositionally biased region" description="Low complexity" evidence="6">
    <location>
        <begin position="367"/>
        <end position="385"/>
    </location>
</feature>
<dbReference type="Pfam" id="PF03706">
    <property type="entry name" value="LPG_synthase_TM"/>
    <property type="match status" value="1"/>
</dbReference>
<feature type="transmembrane region" description="Helical" evidence="7">
    <location>
        <begin position="249"/>
        <end position="273"/>
    </location>
</feature>
<dbReference type="NCBIfam" id="TIGR00374">
    <property type="entry name" value="flippase-like domain"/>
    <property type="match status" value="1"/>
</dbReference>
<proteinExistence type="predicted"/>
<keyword evidence="5 7" id="KW-0472">Membrane</keyword>
<evidence type="ECO:0000256" key="6">
    <source>
        <dbReference type="SAM" id="MobiDB-lite"/>
    </source>
</evidence>
<dbReference type="EMBL" id="JAJMLW010000004">
    <property type="protein sequence ID" value="MCI2242868.1"/>
    <property type="molecule type" value="Genomic_DNA"/>
</dbReference>
<accession>A0ABS9WJ19</accession>
<feature type="transmembrane region" description="Helical" evidence="7">
    <location>
        <begin position="171"/>
        <end position="192"/>
    </location>
</feature>
<protein>
    <submittedName>
        <fullName evidence="8">Flippase-like domain-containing protein</fullName>
    </submittedName>
</protein>
<evidence type="ECO:0000256" key="7">
    <source>
        <dbReference type="SAM" id="Phobius"/>
    </source>
</evidence>
<feature type="transmembrane region" description="Helical" evidence="7">
    <location>
        <begin position="285"/>
        <end position="317"/>
    </location>
</feature>
<evidence type="ECO:0000256" key="2">
    <source>
        <dbReference type="ARBA" id="ARBA00022475"/>
    </source>
</evidence>
<dbReference type="PANTHER" id="PTHR39087">
    <property type="entry name" value="UPF0104 MEMBRANE PROTEIN MJ1595"/>
    <property type="match status" value="1"/>
</dbReference>
<keyword evidence="9" id="KW-1185">Reference proteome</keyword>
<feature type="transmembrane region" description="Helical" evidence="7">
    <location>
        <begin position="25"/>
        <end position="43"/>
    </location>
</feature>
<feature type="region of interest" description="Disordered" evidence="6">
    <location>
        <begin position="367"/>
        <end position="427"/>
    </location>
</feature>
<sequence>MSAASPKKVPTPAEQSVKASSRGSLSKILAGGVLVIVLAVIFLRGDQLVELADTVRKGAPVFLVLAVVSQLAKYFSQGWAYIYCFHAVSEDFRFRESIKLVFGTFFMNTVAPSLNLAGMTLVVDDAAKRGIPAGRATSAALLMQVTIDTGFVVIMLIGFGLLSLTVGLQPGWLLVGLLAVLLVSVLVTVMIVGGKRPELVIRVLTPIERLVDRILRKFKKGPIDGWADRTVRSFSEASGLIVQNPKKTAAAFGFSILASTFELGCFALTGVAFGVQAIEPLVCGYVVATLFAMISFTPQGVGVVEAAVLVAFTLFGISQATGIAVIMVYRGIVFWLPFLVGAILIQRTKAFKAKGVAYKKPSPAQERAAQADALESAEASGAADGKPAKPSPAAGPRADDAVGADAEGAPPADDAAAAPPPEGEVAR</sequence>
<dbReference type="Proteomes" id="UP001430755">
    <property type="component" value="Unassembled WGS sequence"/>
</dbReference>
<dbReference type="RefSeq" id="WP_242166426.1">
    <property type="nucleotide sequence ID" value="NZ_JAJMLW010000004.1"/>
</dbReference>
<feature type="transmembrane region" description="Helical" evidence="7">
    <location>
        <begin position="141"/>
        <end position="164"/>
    </location>
</feature>
<keyword evidence="4 7" id="KW-1133">Transmembrane helix</keyword>
<evidence type="ECO:0000313" key="9">
    <source>
        <dbReference type="Proteomes" id="UP001430755"/>
    </source>
</evidence>
<feature type="compositionally biased region" description="Pro residues" evidence="6">
    <location>
        <begin position="418"/>
        <end position="427"/>
    </location>
</feature>
<evidence type="ECO:0000256" key="4">
    <source>
        <dbReference type="ARBA" id="ARBA00022989"/>
    </source>
</evidence>
<feature type="transmembrane region" description="Helical" evidence="7">
    <location>
        <begin position="63"/>
        <end position="88"/>
    </location>
</feature>
<keyword evidence="3 7" id="KW-0812">Transmembrane</keyword>
<keyword evidence="2" id="KW-1003">Cell membrane</keyword>
<comment type="caution">
    <text evidence="8">The sequence shown here is derived from an EMBL/GenBank/DDBJ whole genome shotgun (WGS) entry which is preliminary data.</text>
</comment>
<evidence type="ECO:0000256" key="5">
    <source>
        <dbReference type="ARBA" id="ARBA00023136"/>
    </source>
</evidence>
<evidence type="ECO:0000256" key="3">
    <source>
        <dbReference type="ARBA" id="ARBA00022692"/>
    </source>
</evidence>
<feature type="transmembrane region" description="Helical" evidence="7">
    <location>
        <begin position="323"/>
        <end position="345"/>
    </location>
</feature>
<feature type="transmembrane region" description="Helical" evidence="7">
    <location>
        <begin position="100"/>
        <end position="121"/>
    </location>
</feature>
<evidence type="ECO:0000256" key="1">
    <source>
        <dbReference type="ARBA" id="ARBA00004651"/>
    </source>
</evidence>
<gene>
    <name evidence="8" type="ORF">LPT13_10975</name>
</gene>
<evidence type="ECO:0000313" key="8">
    <source>
        <dbReference type="EMBL" id="MCI2242868.1"/>
    </source>
</evidence>
<organism evidence="8 9">
    <name type="scientific">Adlercreutzia faecimuris</name>
    <dbReference type="NCBI Taxonomy" id="2897341"/>
    <lineage>
        <taxon>Bacteria</taxon>
        <taxon>Bacillati</taxon>
        <taxon>Actinomycetota</taxon>
        <taxon>Coriobacteriia</taxon>
        <taxon>Eggerthellales</taxon>
        <taxon>Eggerthellaceae</taxon>
        <taxon>Adlercreutzia</taxon>
    </lineage>
</organism>
<dbReference type="InterPro" id="IPR022791">
    <property type="entry name" value="L-PG_synthase/AglD"/>
</dbReference>
<comment type="subcellular location">
    <subcellularLocation>
        <location evidence="1">Cell membrane</location>
        <topology evidence="1">Multi-pass membrane protein</topology>
    </subcellularLocation>
</comment>
<reference evidence="8" key="1">
    <citation type="submission" date="2021-11" db="EMBL/GenBank/DDBJ databases">
        <title>A Novel Adlercreutzia Species, isolated from a Allomyrina dichotoma larva feces.</title>
        <authorList>
            <person name="Suh M.K."/>
        </authorList>
    </citation>
    <scope>NUCLEOTIDE SEQUENCE</scope>
    <source>
        <strain evidence="8">JBNU-10</strain>
    </source>
</reference>
<feature type="compositionally biased region" description="Low complexity" evidence="6">
    <location>
        <begin position="391"/>
        <end position="417"/>
    </location>
</feature>
<name>A0ABS9WJ19_9ACTN</name>
<dbReference type="PANTHER" id="PTHR39087:SF2">
    <property type="entry name" value="UPF0104 MEMBRANE PROTEIN MJ1595"/>
    <property type="match status" value="1"/>
</dbReference>